<dbReference type="InterPro" id="IPR041698">
    <property type="entry name" value="Methyltransf_25"/>
</dbReference>
<dbReference type="PANTHER" id="PTHR43861">
    <property type="entry name" value="TRANS-ACONITATE 2-METHYLTRANSFERASE-RELATED"/>
    <property type="match status" value="1"/>
</dbReference>
<feature type="domain" description="Methyltransferase" evidence="3">
    <location>
        <begin position="43"/>
        <end position="133"/>
    </location>
</feature>
<dbReference type="EMBL" id="JAQFWP010000044">
    <property type="protein sequence ID" value="MDA2806972.1"/>
    <property type="molecule type" value="Genomic_DNA"/>
</dbReference>
<dbReference type="SUPFAM" id="SSF53335">
    <property type="entry name" value="S-adenosyl-L-methionine-dependent methyltransferases"/>
    <property type="match status" value="1"/>
</dbReference>
<organism evidence="4 5">
    <name type="scientific">Nocardiopsis suaedae</name>
    <dbReference type="NCBI Taxonomy" id="3018444"/>
    <lineage>
        <taxon>Bacteria</taxon>
        <taxon>Bacillati</taxon>
        <taxon>Actinomycetota</taxon>
        <taxon>Actinomycetes</taxon>
        <taxon>Streptosporangiales</taxon>
        <taxon>Nocardiopsidaceae</taxon>
        <taxon>Nocardiopsis</taxon>
    </lineage>
</organism>
<keyword evidence="1 4" id="KW-0489">Methyltransferase</keyword>
<evidence type="ECO:0000256" key="2">
    <source>
        <dbReference type="ARBA" id="ARBA00022679"/>
    </source>
</evidence>
<comment type="caution">
    <text evidence="4">The sequence shown here is derived from an EMBL/GenBank/DDBJ whole genome shotgun (WGS) entry which is preliminary data.</text>
</comment>
<dbReference type="PANTHER" id="PTHR43861:SF1">
    <property type="entry name" value="TRANS-ACONITATE 2-METHYLTRANSFERASE"/>
    <property type="match status" value="1"/>
</dbReference>
<accession>A0ABT4TQK3</accession>
<dbReference type="Gene3D" id="3.40.50.150">
    <property type="entry name" value="Vaccinia Virus protein VP39"/>
    <property type="match status" value="1"/>
</dbReference>
<dbReference type="RefSeq" id="WP_270679603.1">
    <property type="nucleotide sequence ID" value="NZ_JAQFWP010000044.1"/>
</dbReference>
<protein>
    <submittedName>
        <fullName evidence="4">Class I SAM-dependent methyltransferase</fullName>
    </submittedName>
</protein>
<dbReference type="GO" id="GO:0032259">
    <property type="term" value="P:methylation"/>
    <property type="evidence" value="ECO:0007669"/>
    <property type="project" value="UniProtKB-KW"/>
</dbReference>
<dbReference type="GO" id="GO:0008168">
    <property type="term" value="F:methyltransferase activity"/>
    <property type="evidence" value="ECO:0007669"/>
    <property type="project" value="UniProtKB-KW"/>
</dbReference>
<dbReference type="Proteomes" id="UP001165685">
    <property type="component" value="Unassembled WGS sequence"/>
</dbReference>
<dbReference type="Gene3D" id="2.20.130.10">
    <property type="entry name" value="CAC2371-like domains"/>
    <property type="match status" value="1"/>
</dbReference>
<dbReference type="InterPro" id="IPR029063">
    <property type="entry name" value="SAM-dependent_MTases_sf"/>
</dbReference>
<dbReference type="Pfam" id="PF13649">
    <property type="entry name" value="Methyltransf_25"/>
    <property type="match status" value="1"/>
</dbReference>
<gene>
    <name evidence="4" type="ORF">O4U47_20875</name>
</gene>
<sequence length="237" mass="25854">MYGSESAPLYDTLHTARGKDFAAEAAEATDAVLGRTPGARSLLDVACGTGAHLEHFGTHFDRVEGVDLSGPMLQAAARRLPSVPLTHGDMRTFDLGRTFDAITCLFCSIAYAGAAADLKAALERFAAHLRPGGVAVVEPWWFPENFTPGHVAGDVVRSGDTLISRMSHSRREGERAVMRVHYAVADSQHGLSDFTEEHRYTLFRREDYEQAFAGAGFDVEYVSAEYTARGLFVGVRR</sequence>
<keyword evidence="2" id="KW-0808">Transferase</keyword>
<evidence type="ECO:0000313" key="4">
    <source>
        <dbReference type="EMBL" id="MDA2806972.1"/>
    </source>
</evidence>
<evidence type="ECO:0000256" key="1">
    <source>
        <dbReference type="ARBA" id="ARBA00022603"/>
    </source>
</evidence>
<reference evidence="4" key="1">
    <citation type="submission" date="2023-01" db="EMBL/GenBank/DDBJ databases">
        <title>Draft genome sequence of Nocardiopsis sp. LSu2-4 isolated from halophytes.</title>
        <authorList>
            <person name="Duangmal K."/>
            <person name="Chantavorakit T."/>
        </authorList>
    </citation>
    <scope>NUCLEOTIDE SEQUENCE</scope>
    <source>
        <strain evidence="4">LSu2-4</strain>
    </source>
</reference>
<name>A0ABT4TQK3_9ACTN</name>
<keyword evidence="5" id="KW-1185">Reference proteome</keyword>
<evidence type="ECO:0000259" key="3">
    <source>
        <dbReference type="Pfam" id="PF13649"/>
    </source>
</evidence>
<evidence type="ECO:0000313" key="5">
    <source>
        <dbReference type="Proteomes" id="UP001165685"/>
    </source>
</evidence>
<dbReference type="CDD" id="cd02440">
    <property type="entry name" value="AdoMet_MTases"/>
    <property type="match status" value="1"/>
</dbReference>
<proteinExistence type="predicted"/>